<protein>
    <submittedName>
        <fullName evidence="3">UDP-2,4-diacetamido-2,4, 6-trideoxy-beta-L-altropyranose hydrolase</fullName>
    </submittedName>
</protein>
<keyword evidence="4" id="KW-1185">Reference proteome</keyword>
<evidence type="ECO:0000313" key="3">
    <source>
        <dbReference type="EMBL" id="AWK85500.1"/>
    </source>
</evidence>
<keyword evidence="3" id="KW-0378">Hydrolase</keyword>
<proteinExistence type="predicted"/>
<evidence type="ECO:0000256" key="1">
    <source>
        <dbReference type="PIRSR" id="PIRSR620023-1"/>
    </source>
</evidence>
<reference evidence="4" key="1">
    <citation type="submission" date="2018-05" db="EMBL/GenBank/DDBJ databases">
        <title>Azospirillum thermophila sp. nov., a novel isolated from hot spring.</title>
        <authorList>
            <person name="Zhao Z."/>
        </authorList>
    </citation>
    <scope>NUCLEOTIDE SEQUENCE [LARGE SCALE GENOMIC DNA]</scope>
    <source>
        <strain evidence="4">CFH 70021</strain>
    </source>
</reference>
<dbReference type="KEGG" id="azz:DEW08_04365"/>
<feature type="binding site" evidence="2">
    <location>
        <position position="260"/>
    </location>
    <ligand>
        <name>substrate</name>
    </ligand>
</feature>
<dbReference type="Gene3D" id="3.40.50.2000">
    <property type="entry name" value="Glycogen Phosphorylase B"/>
    <property type="match status" value="1"/>
</dbReference>
<feature type="active site" description="Proton acceptor" evidence="1">
    <location>
        <position position="18"/>
    </location>
</feature>
<dbReference type="SUPFAM" id="SSF53756">
    <property type="entry name" value="UDP-Glycosyltransferase/glycogen phosphorylase"/>
    <property type="match status" value="1"/>
</dbReference>
<accession>A0A2S2CMA1</accession>
<dbReference type="InterPro" id="IPR020023">
    <property type="entry name" value="PseG"/>
</dbReference>
<evidence type="ECO:0000256" key="2">
    <source>
        <dbReference type="PIRSR" id="PIRSR620023-2"/>
    </source>
</evidence>
<dbReference type="PANTHER" id="PTHR21015">
    <property type="entry name" value="UDP-N-ACETYLGLUCOSAMINE--N-ACETYLMURAMYL-(PENTAPEPTIDE) PYROPHOSPHORYL-UNDECAPRENOL N-ACETYLGLUCOSAMINE TRANSFERASE 1"/>
    <property type="match status" value="1"/>
</dbReference>
<dbReference type="EMBL" id="CP029352">
    <property type="protein sequence ID" value="AWK85500.1"/>
    <property type="molecule type" value="Genomic_DNA"/>
</dbReference>
<dbReference type="RefSeq" id="WP_109324771.1">
    <property type="nucleotide sequence ID" value="NZ_CP029352.1"/>
</dbReference>
<gene>
    <name evidence="3" type="primary">pseG</name>
    <name evidence="3" type="ORF">DEW08_04365</name>
</gene>
<dbReference type="GO" id="GO:0016787">
    <property type="term" value="F:hydrolase activity"/>
    <property type="evidence" value="ECO:0007669"/>
    <property type="project" value="UniProtKB-KW"/>
</dbReference>
<dbReference type="Proteomes" id="UP000245629">
    <property type="component" value="Chromosome 1"/>
</dbReference>
<feature type="binding site" evidence="2">
    <location>
        <position position="156"/>
    </location>
    <ligand>
        <name>substrate</name>
    </ligand>
</feature>
<dbReference type="AlphaFoldDB" id="A0A2S2CMA1"/>
<dbReference type="NCBIfam" id="TIGR03590">
    <property type="entry name" value="PseG"/>
    <property type="match status" value="1"/>
</dbReference>
<dbReference type="PANTHER" id="PTHR21015:SF22">
    <property type="entry name" value="GLYCOSYLTRANSFERASE"/>
    <property type="match status" value="1"/>
</dbReference>
<organism evidence="3 4">
    <name type="scientific">Azospirillum thermophilum</name>
    <dbReference type="NCBI Taxonomy" id="2202148"/>
    <lineage>
        <taxon>Bacteria</taxon>
        <taxon>Pseudomonadati</taxon>
        <taxon>Pseudomonadota</taxon>
        <taxon>Alphaproteobacteria</taxon>
        <taxon>Rhodospirillales</taxon>
        <taxon>Azospirillaceae</taxon>
        <taxon>Azospirillum</taxon>
    </lineage>
</organism>
<dbReference type="GO" id="GO:0016757">
    <property type="term" value="F:glycosyltransferase activity"/>
    <property type="evidence" value="ECO:0007669"/>
    <property type="project" value="TreeGrafter"/>
</dbReference>
<name>A0A2S2CMA1_9PROT</name>
<dbReference type="Gene3D" id="3.40.50.11190">
    <property type="match status" value="1"/>
</dbReference>
<evidence type="ECO:0000313" key="4">
    <source>
        <dbReference type="Proteomes" id="UP000245629"/>
    </source>
</evidence>
<sequence length="347" mass="35517">MTTVLVRADASAAIGTGHVMRCLAVAEVLRGQGCRIQFAMAESTPAIDARLAAAGIGRIMVPGPIGDAGDLAATRAALRRDGAAAVMIDGYGFGDDYRAGLKASGARVLAWDDLADGPPLHADLVVNPAPQAERLPYDRLAPGAGLLLGPAHVPFRREIRLAAARPRPPMAERRTLLLTFGGSDPLGLTGPVLEGLAAERPEGCRILAVVGGSNPRVADLLGLAERLEAPVTVEVDSTRMGAVMAGSGLAVSAGGGTQGELALMAVPTLLVVIADNQAPASAGSAALGWCEAVDGRGPDAVPLIVAAAMRLWRDPDRRRAMAEKAMALPLDGEGAVRIAQALLSGLR</sequence>
<dbReference type="OrthoDB" id="9788924at2"/>